<dbReference type="OrthoDB" id="3481601at2"/>
<keyword evidence="1" id="KW-0732">Signal</keyword>
<dbReference type="EMBL" id="CP001738">
    <property type="protein sequence ID" value="ACY96947.1"/>
    <property type="molecule type" value="Genomic_DNA"/>
</dbReference>
<gene>
    <name evidence="2" type="ordered locus">Tcur_1365</name>
</gene>
<dbReference type="Proteomes" id="UP000001918">
    <property type="component" value="Chromosome"/>
</dbReference>
<keyword evidence="3" id="KW-1185">Reference proteome</keyword>
<dbReference type="RefSeq" id="WP_012851731.1">
    <property type="nucleotide sequence ID" value="NC_013510.1"/>
</dbReference>
<evidence type="ECO:0000256" key="1">
    <source>
        <dbReference type="SAM" id="SignalP"/>
    </source>
</evidence>
<proteinExistence type="predicted"/>
<dbReference type="AlphaFoldDB" id="D1AA11"/>
<sequence>MKTLARIAAAILAVVTALSLSATGAAASTITIRRDDAGGSPYSGGFRFDSLVPMTLNLQILGMNAVVQCDSIGLNGNVGSDGSNFVLSAVSFGNCTSDIGNVHSIGFEGLPYTQATLRYDPLPGGRDGVLILTDPGLRIRFSLSGVGTCGYGLNGSIPSLTVNLYNPDNPNRPDPSVPEAQAEIDNAPLARQPGSSLFCSSTAVLDGYGTLKGLGGSGVFGQTLYFTP</sequence>
<accession>D1AA11</accession>
<organism evidence="2 3">
    <name type="scientific">Thermomonospora curvata (strain ATCC 19995 / DSM 43183 / JCM 3096 / KCTC 9072 / NBRC 15933 / NCIMB 10081 / Henssen B9)</name>
    <dbReference type="NCBI Taxonomy" id="471852"/>
    <lineage>
        <taxon>Bacteria</taxon>
        <taxon>Bacillati</taxon>
        <taxon>Actinomycetota</taxon>
        <taxon>Actinomycetes</taxon>
        <taxon>Streptosporangiales</taxon>
        <taxon>Thermomonosporaceae</taxon>
        <taxon>Thermomonospora</taxon>
    </lineage>
</organism>
<feature type="chain" id="PRO_5003020630" description="Secreted protein" evidence="1">
    <location>
        <begin position="28"/>
        <end position="228"/>
    </location>
</feature>
<evidence type="ECO:0000313" key="2">
    <source>
        <dbReference type="EMBL" id="ACY96947.1"/>
    </source>
</evidence>
<name>D1AA11_THECD</name>
<protein>
    <recommendedName>
        <fullName evidence="4">Secreted protein</fullName>
    </recommendedName>
</protein>
<evidence type="ECO:0008006" key="4">
    <source>
        <dbReference type="Google" id="ProtNLM"/>
    </source>
</evidence>
<reference evidence="2 3" key="1">
    <citation type="journal article" date="2011" name="Stand. Genomic Sci.">
        <title>Complete genome sequence of Thermomonospora curvata type strain (B9).</title>
        <authorList>
            <person name="Chertkov O."/>
            <person name="Sikorski J."/>
            <person name="Nolan M."/>
            <person name="Lapidus A."/>
            <person name="Lucas S."/>
            <person name="Del Rio T.G."/>
            <person name="Tice H."/>
            <person name="Cheng J.F."/>
            <person name="Goodwin L."/>
            <person name="Pitluck S."/>
            <person name="Liolios K."/>
            <person name="Ivanova N."/>
            <person name="Mavromatis K."/>
            <person name="Mikhailova N."/>
            <person name="Ovchinnikova G."/>
            <person name="Pati A."/>
            <person name="Chen A."/>
            <person name="Palaniappan K."/>
            <person name="Djao O.D."/>
            <person name="Land M."/>
            <person name="Hauser L."/>
            <person name="Chang Y.J."/>
            <person name="Jeffries C.D."/>
            <person name="Brettin T."/>
            <person name="Han C."/>
            <person name="Detter J.C."/>
            <person name="Rohde M."/>
            <person name="Goker M."/>
            <person name="Woyke T."/>
            <person name="Bristow J."/>
            <person name="Eisen J.A."/>
            <person name="Markowitz V."/>
            <person name="Hugenholtz P."/>
            <person name="Klenk H.P."/>
            <person name="Kyrpides N.C."/>
        </authorList>
    </citation>
    <scope>NUCLEOTIDE SEQUENCE [LARGE SCALE GENOMIC DNA]</scope>
    <source>
        <strain evidence="3">ATCC 19995 / DSM 43183 / JCM 3096 / KCTC 9072 / NBRC 15933 / NCIMB 10081 / Henssen B9</strain>
    </source>
</reference>
<feature type="signal peptide" evidence="1">
    <location>
        <begin position="1"/>
        <end position="27"/>
    </location>
</feature>
<evidence type="ECO:0000313" key="3">
    <source>
        <dbReference type="Proteomes" id="UP000001918"/>
    </source>
</evidence>
<dbReference type="KEGG" id="tcu:Tcur_1365"/>
<dbReference type="HOGENOM" id="CLU_1174978_0_0_11"/>